<protein>
    <recommendedName>
        <fullName evidence="3">DUF3789 domain-containing protein</fullName>
    </recommendedName>
</protein>
<reference evidence="2" key="1">
    <citation type="journal article" date="2019" name="Int. J. Syst. Evol. Microbiol.">
        <title>The Global Catalogue of Microorganisms (GCM) 10K type strain sequencing project: providing services to taxonomists for standard genome sequencing and annotation.</title>
        <authorList>
            <consortium name="The Broad Institute Genomics Platform"/>
            <consortium name="The Broad Institute Genome Sequencing Center for Infectious Disease"/>
            <person name="Wu L."/>
            <person name="Ma J."/>
        </authorList>
    </citation>
    <scope>NUCLEOTIDE SEQUENCE [LARGE SCALE GENOMIC DNA]</scope>
    <source>
        <strain evidence="2">CGMCC 1.12151</strain>
    </source>
</reference>
<dbReference type="EMBL" id="JBHSGL010000005">
    <property type="protein sequence ID" value="MFC4712255.1"/>
    <property type="molecule type" value="Genomic_DNA"/>
</dbReference>
<keyword evidence="2" id="KW-1185">Reference proteome</keyword>
<organism evidence="1 2">
    <name type="scientific">Planococcus dechangensis</name>
    <dbReference type="NCBI Taxonomy" id="1176255"/>
    <lineage>
        <taxon>Bacteria</taxon>
        <taxon>Bacillati</taxon>
        <taxon>Bacillota</taxon>
        <taxon>Bacilli</taxon>
        <taxon>Bacillales</taxon>
        <taxon>Caryophanaceae</taxon>
        <taxon>Planococcus</taxon>
    </lineage>
</organism>
<evidence type="ECO:0000313" key="1">
    <source>
        <dbReference type="EMBL" id="MFC4712255.1"/>
    </source>
</evidence>
<accession>A0ABV9M9M5</accession>
<proteinExistence type="predicted"/>
<dbReference type="Proteomes" id="UP001595932">
    <property type="component" value="Unassembled WGS sequence"/>
</dbReference>
<gene>
    <name evidence="1" type="ORF">ACFO5U_05285</name>
</gene>
<name>A0ABV9M9M5_9BACL</name>
<sequence>MIGILIGGMMVALVTGMLAGMEIQQLSDKTEKRKGAKSWN</sequence>
<evidence type="ECO:0000313" key="2">
    <source>
        <dbReference type="Proteomes" id="UP001595932"/>
    </source>
</evidence>
<dbReference type="RefSeq" id="WP_377277330.1">
    <property type="nucleotide sequence ID" value="NZ_JBHSGL010000005.1"/>
</dbReference>
<evidence type="ECO:0008006" key="3">
    <source>
        <dbReference type="Google" id="ProtNLM"/>
    </source>
</evidence>
<comment type="caution">
    <text evidence="1">The sequence shown here is derived from an EMBL/GenBank/DDBJ whole genome shotgun (WGS) entry which is preliminary data.</text>
</comment>